<gene>
    <name evidence="1" type="ORF">SPHINGO8BC_70216</name>
</gene>
<reference evidence="1 2" key="1">
    <citation type="submission" date="2019-10" db="EMBL/GenBank/DDBJ databases">
        <authorList>
            <person name="Karimi E."/>
        </authorList>
    </citation>
    <scope>NUCLEOTIDE SEQUENCE [LARGE SCALE GENOMIC DNA]</scope>
    <source>
        <strain evidence="1">Sphingobacterium sp. 8BC</strain>
    </source>
</reference>
<dbReference type="SUPFAM" id="SSF53167">
    <property type="entry name" value="Purine and uridine phosphorylases"/>
    <property type="match status" value="1"/>
</dbReference>
<accession>A0A654DMD7</accession>
<dbReference type="GO" id="GO:0009116">
    <property type="term" value="P:nucleoside metabolic process"/>
    <property type="evidence" value="ECO:0007669"/>
    <property type="project" value="InterPro"/>
</dbReference>
<dbReference type="GO" id="GO:0008930">
    <property type="term" value="F:methylthioadenosine nucleosidase activity"/>
    <property type="evidence" value="ECO:0007669"/>
    <property type="project" value="TreeGrafter"/>
</dbReference>
<protein>
    <recommendedName>
        <fullName evidence="3">Nucleoside phosphorylase domain-containing protein</fullName>
    </recommendedName>
</protein>
<dbReference type="GO" id="GO:0008782">
    <property type="term" value="F:adenosylhomocysteine nucleosidase activity"/>
    <property type="evidence" value="ECO:0007669"/>
    <property type="project" value="TreeGrafter"/>
</dbReference>
<dbReference type="GO" id="GO:0005829">
    <property type="term" value="C:cytosol"/>
    <property type="evidence" value="ECO:0007669"/>
    <property type="project" value="TreeGrafter"/>
</dbReference>
<dbReference type="SUPFAM" id="SSF52540">
    <property type="entry name" value="P-loop containing nucleoside triphosphate hydrolases"/>
    <property type="match status" value="1"/>
</dbReference>
<dbReference type="InterPro" id="IPR035994">
    <property type="entry name" value="Nucleoside_phosphorylase_sf"/>
</dbReference>
<dbReference type="Proteomes" id="UP000432350">
    <property type="component" value="Unassembled WGS sequence"/>
</dbReference>
<dbReference type="AlphaFoldDB" id="A0A654DMD7"/>
<organism evidence="1 2">
    <name type="scientific">Sphingobacterium multivorum</name>
    <dbReference type="NCBI Taxonomy" id="28454"/>
    <lineage>
        <taxon>Bacteria</taxon>
        <taxon>Pseudomonadati</taxon>
        <taxon>Bacteroidota</taxon>
        <taxon>Sphingobacteriia</taxon>
        <taxon>Sphingobacteriales</taxon>
        <taxon>Sphingobacteriaceae</taxon>
        <taxon>Sphingobacterium</taxon>
    </lineage>
</organism>
<dbReference type="PANTHER" id="PTHR46832">
    <property type="entry name" value="5'-METHYLTHIOADENOSINE/S-ADENOSYLHOMOCYSTEINE NUCLEOSIDASE"/>
    <property type="match status" value="1"/>
</dbReference>
<evidence type="ECO:0008006" key="3">
    <source>
        <dbReference type="Google" id="ProtNLM"/>
    </source>
</evidence>
<name>A0A654DMD7_SPHMU</name>
<sequence>MYKEVKYQDIEKYLYQAVLIVTATDLETKILHKEIKPILGQDHILQFFIKDKTYYLGVFGVYFCVHIQCGTMGSVGAASSIVTVRDSLNTLKSKVTIMIGIAFGVDKNNQEIGDVIVADLVVPYDNKKISNGITTYRAPAVPTSTLLLNRFRNVRTWEFLLSRRAANKIVAPIFSGEELVNDLVRRNEIEKINPLAKGGEMEGAGLYAAANGQSEWILVKGICDYADGNKDKDKDDNQVIAMSSALSLCLEVFSSITSFTHINLFPANSTPVKTLSIEPTLVNNVLFDVYDVSKEKYYLLRDIDENVIKSMNYTSIWVSGKSGRGKSLALFRNLIKGKIDYISVSLASCTGLSIDEFFYEIYVELMLKLNPSETIERITDYRTIVRKINQILLAHYPGKTIFILIDEIPLGNDERFKDFVCKICSLFISSLLSCSGVTVRYALSSIYSPEEHIPEYQSKVRNYIKFIDFADWNETECHQLVNMIESELDITVSESTKRSIVEKSSGSPRWIKNVVKNVVILGDTSDTSVDEAIKQTKCQKVI</sequence>
<dbReference type="Gene3D" id="3.40.50.1580">
    <property type="entry name" value="Nucleoside phosphorylase domain"/>
    <property type="match status" value="1"/>
</dbReference>
<dbReference type="GO" id="GO:0019284">
    <property type="term" value="P:L-methionine salvage from S-adenosylmethionine"/>
    <property type="evidence" value="ECO:0007669"/>
    <property type="project" value="TreeGrafter"/>
</dbReference>
<evidence type="ECO:0000313" key="1">
    <source>
        <dbReference type="EMBL" id="VXD06924.1"/>
    </source>
</evidence>
<dbReference type="InterPro" id="IPR027417">
    <property type="entry name" value="P-loop_NTPase"/>
</dbReference>
<dbReference type="RefSeq" id="WP_159333004.1">
    <property type="nucleotide sequence ID" value="NZ_DAMCYL010000005.1"/>
</dbReference>
<proteinExistence type="predicted"/>
<dbReference type="EMBL" id="CABWMV010000026">
    <property type="protein sequence ID" value="VXD06924.1"/>
    <property type="molecule type" value="Genomic_DNA"/>
</dbReference>
<dbReference type="PANTHER" id="PTHR46832:SF1">
    <property type="entry name" value="5'-METHYLTHIOADENOSINE_S-ADENOSYLHOMOCYSTEINE NUCLEOSIDASE"/>
    <property type="match status" value="1"/>
</dbReference>
<evidence type="ECO:0000313" key="2">
    <source>
        <dbReference type="Proteomes" id="UP000432350"/>
    </source>
</evidence>